<dbReference type="SMART" id="SM00647">
    <property type="entry name" value="IBR"/>
    <property type="match status" value="1"/>
</dbReference>
<keyword evidence="2" id="KW-0479">Metal-binding</keyword>
<evidence type="ECO:0000313" key="22">
    <source>
        <dbReference type="Proteomes" id="UP000596742"/>
    </source>
</evidence>
<evidence type="ECO:0000256" key="6">
    <source>
        <dbReference type="ARBA" id="ARBA00022786"/>
    </source>
</evidence>
<dbReference type="CDD" id="cd18791">
    <property type="entry name" value="SF2_C_RHA"/>
    <property type="match status" value="1"/>
</dbReference>
<evidence type="ECO:0000256" key="13">
    <source>
        <dbReference type="PROSITE-ProRule" id="PRU00176"/>
    </source>
</evidence>
<dbReference type="Proteomes" id="UP000596742">
    <property type="component" value="Unassembled WGS sequence"/>
</dbReference>
<comment type="caution">
    <text evidence="21">The sequence shown here is derived from an EMBL/GenBank/DDBJ whole genome shotgun (WGS) entry which is preliminary data.</text>
</comment>
<dbReference type="InterPro" id="IPR000504">
    <property type="entry name" value="RRM_dom"/>
</dbReference>
<keyword evidence="8 21" id="KW-0347">Helicase</keyword>
<dbReference type="InterPro" id="IPR002464">
    <property type="entry name" value="DNA/RNA_helicase_DEAH_CS"/>
</dbReference>
<keyword evidence="3" id="KW-0677">Repeat</keyword>
<dbReference type="PROSITE" id="PS00518">
    <property type="entry name" value="ZF_RING_1"/>
    <property type="match status" value="1"/>
</dbReference>
<dbReference type="CDD" id="cd17917">
    <property type="entry name" value="DEXHc_RHA-like"/>
    <property type="match status" value="1"/>
</dbReference>
<dbReference type="GO" id="GO:0016740">
    <property type="term" value="F:transferase activity"/>
    <property type="evidence" value="ECO:0007669"/>
    <property type="project" value="UniProtKB-KW"/>
</dbReference>
<evidence type="ECO:0000256" key="1">
    <source>
        <dbReference type="ARBA" id="ARBA00022679"/>
    </source>
</evidence>
<feature type="region of interest" description="Disordered" evidence="15">
    <location>
        <begin position="1704"/>
        <end position="1744"/>
    </location>
</feature>
<evidence type="ECO:0000259" key="17">
    <source>
        <dbReference type="PROSITE" id="PS50102"/>
    </source>
</evidence>
<dbReference type="EMBL" id="UYJE01005952">
    <property type="protein sequence ID" value="VDI41954.1"/>
    <property type="molecule type" value="Genomic_DNA"/>
</dbReference>
<evidence type="ECO:0000259" key="16">
    <source>
        <dbReference type="PROSITE" id="PS50089"/>
    </source>
</evidence>
<evidence type="ECO:0000256" key="8">
    <source>
        <dbReference type="ARBA" id="ARBA00022806"/>
    </source>
</evidence>
<evidence type="ECO:0000256" key="10">
    <source>
        <dbReference type="ARBA" id="ARBA00022840"/>
    </source>
</evidence>
<protein>
    <submittedName>
        <fullName evidence="21">ATP-dependent RNA helicase DHX8/PRP22</fullName>
        <ecNumber evidence="21">3.6.4.13</ecNumber>
    </submittedName>
</protein>
<keyword evidence="13" id="KW-0694">RNA-binding</keyword>
<accession>A0A8B6F0I5</accession>
<dbReference type="Pfam" id="PF24471">
    <property type="entry name" value="KH_DEAH11"/>
    <property type="match status" value="1"/>
</dbReference>
<dbReference type="GO" id="GO:0016787">
    <property type="term" value="F:hydrolase activity"/>
    <property type="evidence" value="ECO:0007669"/>
    <property type="project" value="UniProtKB-KW"/>
</dbReference>
<evidence type="ECO:0000256" key="12">
    <source>
        <dbReference type="PROSITE-ProRule" id="PRU00175"/>
    </source>
</evidence>
<dbReference type="GO" id="GO:0034458">
    <property type="term" value="F:3'-5' RNA helicase activity"/>
    <property type="evidence" value="ECO:0007669"/>
    <property type="project" value="TreeGrafter"/>
</dbReference>
<dbReference type="SUPFAM" id="SSF52540">
    <property type="entry name" value="P-loop containing nucleoside triphosphate hydrolases"/>
    <property type="match status" value="1"/>
</dbReference>
<dbReference type="CDD" id="cd20335">
    <property type="entry name" value="BRcat_RBR"/>
    <property type="match status" value="1"/>
</dbReference>
<dbReference type="OrthoDB" id="10009520at2759"/>
<sequence>MSSNARTNVSAASSSAAIEGEAVKHAHAEQNQRNKPKEKQSISKMKKQAVCLKASGCHLTDTELKARLKYITKEDLVVTYIRYDDKDTVFALEIKSSNLAKKIVSSIHNKNKDTDIKISVFNEKQIKIKYEHTNFFQDKQNELKKVMDSEAENVLSNHNKMIDNVLQKINTVSKNFESEYQAFNIEKEELDVSLECKNSKSCSDETSVLSYRSKQEIDALQDKLSELKLQKNEFEDFLKSMNELEKLKSSKEIDSAMHLAYSQFQIECKHLANALPMYARRGEIISTVTENQVSIIIGETGSGKSTQVTQYLYQAGLADSGLIVCTQPRKIAATSLATRVATELNTSVGHLVGYHVGMQIKTSHKTRIVYMTDQMLLHLCLKDEKFSKYACIIIDEAHERSIYTDLLLGMIKKSLNKRPELRVIITSATIEPEIFVNYFGTCPVLNISGRMFPVDVIWPTENDEDYENAALQKTISVHEKEQIGDILTFLTSPNEIEKCCNSFEKALQDKSKFICLPLHGRLQPQEQQKVFDPSPEGKRKIVFATNSAETSITIPGIRYVIDSGVAKEMQYDPKKNISTLSVTNITKSSAEQRKGRAGRTEPGKCYRLYTENTYEKMEANTKPEILRVHLGQALLKLYELGVNPLEFDFVQKPTQQLLDTAVETLELVGAVSENRITDLGKWIAKLQIDPKFGAFLYEAIEEGFGIEAIVLTSCCGTSGMFYRSESESQKSIADKNKIQFCHEGGDFMTMLNVFREWHNQNEKSKSRWCSQNSINKKVLRGIRETVNEILSVLKKEHGIHLRFQMQPPTDVDDKLHKMLFNVFRQNICHFLGHDKAGYLDIHKDQIVQIFPASSLKPLGLQPDWIVLERVLKTSRDFATNITPVKDMWIDDALTNGSLTFDLLSIKSQRVELAVFCEVGEKVFSNFVGSRFSELRNIEKAIRQATGGSFITVEASKEMGEISAYTAAKNKETAKYMIIDRLKSIKDLLKSETKEHYLSPSNKGVKVVIGPGMDIADVLMPNEFKTVIVEVKSKSVSDQEIRQHFEKIGNVVNVQKFRYNREKTKWGRVTFQRKEDAALSVETTKGKDIRAIPDTEITFNKIQNSHCTMRAKIEWCRRPPFALIRFNDTSYVRKACKTTISCGGRTLRIRTNKTDASEIHVTNFGLETKEADLRTAFIGALFISNDAIAKVTLRKKTVKTSENELILLKQTLESKLSQYVREGKYNLDLKLPKESFDKFLAFVSFTLHEEGNAAYVGIHNSFKINYETVTMSPEFKSSVVVQKRIYEVYAKLLGTFYEKLQSLNVNCLPAKELTKGNMLIELRSGDYVNVLKGKTIIEKIIEGQKFDRDNIEWTEKLFTLNSRRYVESIGKQTNTIIMIDARVSSVIIHGTEDAKSIATEMLLDYIKELITGVSKQINLKGPDRPAGVMKELMLRYGYDLDTLLVKSGVRFLELDRQRHILIITGKSEAVDIVNEHIQNVIDEISDRKTKEVSQLCNTRDCALCLCEIEDDNIYRLELCGHPYCKQCVILLIDASSFPLCCSRENCGETVALHDIMRITENKENLVNRLVEKTTSSFVEKNHLSFKYCTTPECQTIYRITQNENLFTCPLCDLHICTSCHRNFHPGLTCIGAQLKVEDKEADTLYSLWVKQNKNVKPCPKCHVLIEKNGGCSHIAYVSINHLVHTNSRLIGQALELDLQNTKTGKTMSSTVKTNASTEIGSERTHNKTHNSHTEQQQRKKSKVEKINSKIKHKNLYLKVTGSHHTDADLKARFKHITKEDLVVEHTRRDGEDTVFTIQLRSSKLAKKIISSIHKENKNTEGKIFIIDQQQKDVKEQPSFLQNNKIKLKELVDKEACEVVSNHNKMIREVQRRIKNVTEKLGRDSHEYNEEEEDMDVVPGGEKSQTNSIEASIISHRAKQEIDALQDKLTELKLQKKEFKDFITCMDEMLKET</sequence>
<feature type="compositionally biased region" description="Basic and acidic residues" evidence="15">
    <location>
        <begin position="1719"/>
        <end position="1744"/>
    </location>
</feature>
<feature type="domain" description="RING-type" evidence="16">
    <location>
        <begin position="1500"/>
        <end position="1539"/>
    </location>
</feature>
<dbReference type="PANTHER" id="PTHR18934">
    <property type="entry name" value="ATP-DEPENDENT RNA HELICASE"/>
    <property type="match status" value="1"/>
</dbReference>
<feature type="region of interest" description="Disordered" evidence="15">
    <location>
        <begin position="1"/>
        <end position="44"/>
    </location>
</feature>
<dbReference type="SMART" id="SM00487">
    <property type="entry name" value="DEXDc"/>
    <property type="match status" value="1"/>
</dbReference>
<dbReference type="SMART" id="SM00847">
    <property type="entry name" value="HA2"/>
    <property type="match status" value="1"/>
</dbReference>
<dbReference type="PROSITE" id="PS50102">
    <property type="entry name" value="RRM"/>
    <property type="match status" value="1"/>
</dbReference>
<evidence type="ECO:0000259" key="20">
    <source>
        <dbReference type="PROSITE" id="PS51873"/>
    </source>
</evidence>
<dbReference type="PROSITE" id="PS50089">
    <property type="entry name" value="ZF_RING_2"/>
    <property type="match status" value="1"/>
</dbReference>
<dbReference type="SMART" id="SM00490">
    <property type="entry name" value="HELICc"/>
    <property type="match status" value="1"/>
</dbReference>
<dbReference type="Pfam" id="PF01485">
    <property type="entry name" value="IBR"/>
    <property type="match status" value="1"/>
</dbReference>
<dbReference type="InterPro" id="IPR027417">
    <property type="entry name" value="P-loop_NTPase"/>
</dbReference>
<feature type="domain" description="Helicase ATP-binding" evidence="18">
    <location>
        <begin position="285"/>
        <end position="448"/>
    </location>
</feature>
<keyword evidence="7 21" id="KW-0378">Hydrolase</keyword>
<gene>
    <name evidence="21" type="ORF">MGAL_10B023742</name>
</gene>
<dbReference type="SUPFAM" id="SSF57850">
    <property type="entry name" value="RING/U-box"/>
    <property type="match status" value="3"/>
</dbReference>
<dbReference type="InterPro" id="IPR017907">
    <property type="entry name" value="Znf_RING_CS"/>
</dbReference>
<evidence type="ECO:0000256" key="15">
    <source>
        <dbReference type="SAM" id="MobiDB-lite"/>
    </source>
</evidence>
<dbReference type="InterPro" id="IPR001841">
    <property type="entry name" value="Znf_RING"/>
</dbReference>
<proteinExistence type="inferred from homology"/>
<name>A0A8B6F0I5_MYTGA</name>
<dbReference type="PROSITE" id="PS51873">
    <property type="entry name" value="TRIAD"/>
    <property type="match status" value="1"/>
</dbReference>
<keyword evidence="14" id="KW-0175">Coiled coil</keyword>
<dbReference type="GO" id="GO:0005524">
    <property type="term" value="F:ATP binding"/>
    <property type="evidence" value="ECO:0007669"/>
    <property type="project" value="UniProtKB-KW"/>
</dbReference>
<keyword evidence="22" id="KW-1185">Reference proteome</keyword>
<dbReference type="EC" id="3.6.4.13" evidence="21"/>
<feature type="coiled-coil region" evidence="14">
    <location>
        <begin position="210"/>
        <end position="247"/>
    </location>
</feature>
<dbReference type="PROSITE" id="PS00690">
    <property type="entry name" value="DEAH_ATP_HELICASE"/>
    <property type="match status" value="1"/>
</dbReference>
<keyword evidence="10" id="KW-0067">ATP-binding</keyword>
<evidence type="ECO:0000259" key="18">
    <source>
        <dbReference type="PROSITE" id="PS51192"/>
    </source>
</evidence>
<dbReference type="Gene3D" id="3.40.50.300">
    <property type="entry name" value="P-loop containing nucleotide triphosphate hydrolases"/>
    <property type="match status" value="2"/>
</dbReference>
<evidence type="ECO:0000256" key="14">
    <source>
        <dbReference type="SAM" id="Coils"/>
    </source>
</evidence>
<feature type="domain" description="Helicase C-terminal" evidence="19">
    <location>
        <begin position="470"/>
        <end position="641"/>
    </location>
</feature>
<evidence type="ECO:0000256" key="7">
    <source>
        <dbReference type="ARBA" id="ARBA00022801"/>
    </source>
</evidence>
<evidence type="ECO:0000256" key="9">
    <source>
        <dbReference type="ARBA" id="ARBA00022833"/>
    </source>
</evidence>
<feature type="domain" description="RRM" evidence="17">
    <location>
        <begin position="1024"/>
        <end position="1103"/>
    </location>
</feature>
<dbReference type="SUPFAM" id="SSF54928">
    <property type="entry name" value="RNA-binding domain, RBD"/>
    <property type="match status" value="1"/>
</dbReference>
<keyword evidence="5 12" id="KW-0863">Zinc-finger</keyword>
<evidence type="ECO:0000313" key="21">
    <source>
        <dbReference type="EMBL" id="VDI41954.1"/>
    </source>
</evidence>
<feature type="region of interest" description="Disordered" evidence="15">
    <location>
        <begin position="1881"/>
        <end position="1902"/>
    </location>
</feature>
<dbReference type="PROSITE" id="PS51194">
    <property type="entry name" value="HELICASE_CTER"/>
    <property type="match status" value="1"/>
</dbReference>
<organism evidence="21 22">
    <name type="scientific">Mytilus galloprovincialis</name>
    <name type="common">Mediterranean mussel</name>
    <dbReference type="NCBI Taxonomy" id="29158"/>
    <lineage>
        <taxon>Eukaryota</taxon>
        <taxon>Metazoa</taxon>
        <taxon>Spiralia</taxon>
        <taxon>Lophotrochozoa</taxon>
        <taxon>Mollusca</taxon>
        <taxon>Bivalvia</taxon>
        <taxon>Autobranchia</taxon>
        <taxon>Pteriomorphia</taxon>
        <taxon>Mytilida</taxon>
        <taxon>Mytiloidea</taxon>
        <taxon>Mytilidae</taxon>
        <taxon>Mytilinae</taxon>
        <taxon>Mytilus</taxon>
    </lineage>
</organism>
<dbReference type="PANTHER" id="PTHR18934:SF91">
    <property type="entry name" value="PRE-MRNA-SPLICING FACTOR ATP-DEPENDENT RNA HELICASE PRP16"/>
    <property type="match status" value="1"/>
</dbReference>
<feature type="domain" description="RING-type" evidence="20">
    <location>
        <begin position="1496"/>
        <end position="1708"/>
    </location>
</feature>
<keyword evidence="4" id="KW-0547">Nucleotide-binding</keyword>
<dbReference type="InterPro" id="IPR012677">
    <property type="entry name" value="Nucleotide-bd_a/b_plait_sf"/>
</dbReference>
<evidence type="ECO:0000256" key="11">
    <source>
        <dbReference type="ARBA" id="ARBA00038040"/>
    </source>
</evidence>
<feature type="compositionally biased region" description="Basic and acidic residues" evidence="15">
    <location>
        <begin position="21"/>
        <end position="41"/>
    </location>
</feature>
<evidence type="ECO:0000256" key="5">
    <source>
        <dbReference type="ARBA" id="ARBA00022771"/>
    </source>
</evidence>
<dbReference type="Pfam" id="PF00270">
    <property type="entry name" value="DEAD"/>
    <property type="match status" value="1"/>
</dbReference>
<dbReference type="InterPro" id="IPR002867">
    <property type="entry name" value="IBR_dom"/>
</dbReference>
<keyword evidence="9" id="KW-0862">Zinc</keyword>
<dbReference type="Pfam" id="PF00076">
    <property type="entry name" value="RRM_1"/>
    <property type="match status" value="1"/>
</dbReference>
<dbReference type="Pfam" id="PF00271">
    <property type="entry name" value="Helicase_C"/>
    <property type="match status" value="1"/>
</dbReference>
<dbReference type="InterPro" id="IPR044066">
    <property type="entry name" value="TRIAD_supradom"/>
</dbReference>
<reference evidence="21" key="1">
    <citation type="submission" date="2018-11" db="EMBL/GenBank/DDBJ databases">
        <authorList>
            <person name="Alioto T."/>
            <person name="Alioto T."/>
        </authorList>
    </citation>
    <scope>NUCLEOTIDE SEQUENCE</scope>
</reference>
<evidence type="ECO:0000256" key="3">
    <source>
        <dbReference type="ARBA" id="ARBA00022737"/>
    </source>
</evidence>
<dbReference type="InterPro" id="IPR056245">
    <property type="entry name" value="KH_DEAH11/12"/>
</dbReference>
<dbReference type="InterPro" id="IPR011545">
    <property type="entry name" value="DEAD/DEAH_box_helicase_dom"/>
</dbReference>
<dbReference type="InterPro" id="IPR001650">
    <property type="entry name" value="Helicase_C-like"/>
</dbReference>
<comment type="similarity">
    <text evidence="11">Belongs to the DEAD box helicase family. DEAH subfamily. PRP16 sub-subfamily.</text>
</comment>
<evidence type="ECO:0000256" key="2">
    <source>
        <dbReference type="ARBA" id="ARBA00022723"/>
    </source>
</evidence>
<dbReference type="Gene3D" id="1.20.120.1080">
    <property type="match status" value="1"/>
</dbReference>
<dbReference type="GO" id="GO:0008270">
    <property type="term" value="F:zinc ion binding"/>
    <property type="evidence" value="ECO:0007669"/>
    <property type="project" value="UniProtKB-KW"/>
</dbReference>
<evidence type="ECO:0000256" key="4">
    <source>
        <dbReference type="ARBA" id="ARBA00022741"/>
    </source>
</evidence>
<feature type="compositionally biased region" description="Polar residues" evidence="15">
    <location>
        <begin position="1704"/>
        <end position="1718"/>
    </location>
</feature>
<keyword evidence="1" id="KW-0808">Transferase</keyword>
<dbReference type="GO" id="GO:0003723">
    <property type="term" value="F:RNA binding"/>
    <property type="evidence" value="ECO:0007669"/>
    <property type="project" value="UniProtKB-UniRule"/>
</dbReference>
<keyword evidence="6" id="KW-0833">Ubl conjugation pathway</keyword>
<dbReference type="InterPro" id="IPR035979">
    <property type="entry name" value="RBD_domain_sf"/>
</dbReference>
<evidence type="ECO:0000259" key="19">
    <source>
        <dbReference type="PROSITE" id="PS51194"/>
    </source>
</evidence>
<dbReference type="InterPro" id="IPR007502">
    <property type="entry name" value="Helicase-assoc_dom"/>
</dbReference>
<feature type="coiled-coil region" evidence="14">
    <location>
        <begin position="1913"/>
        <end position="1940"/>
    </location>
</feature>
<dbReference type="Gene3D" id="3.30.70.330">
    <property type="match status" value="1"/>
</dbReference>
<dbReference type="PROSITE" id="PS51192">
    <property type="entry name" value="HELICASE_ATP_BIND_1"/>
    <property type="match status" value="1"/>
</dbReference>
<dbReference type="CDD" id="cd00590">
    <property type="entry name" value="RRM_SF"/>
    <property type="match status" value="1"/>
</dbReference>
<dbReference type="InterPro" id="IPR014001">
    <property type="entry name" value="Helicase_ATP-bd"/>
</dbReference>